<comment type="caution">
    <text evidence="2">The sequence shown here is derived from an EMBL/GenBank/DDBJ whole genome shotgun (WGS) entry which is preliminary data.</text>
</comment>
<feature type="chain" id="PRO_5039146133" description="Phosphatase" evidence="1">
    <location>
        <begin position="22"/>
        <end position="41"/>
    </location>
</feature>
<dbReference type="AlphaFoldDB" id="A0A0A5FT73"/>
<evidence type="ECO:0000256" key="1">
    <source>
        <dbReference type="SAM" id="SignalP"/>
    </source>
</evidence>
<evidence type="ECO:0008006" key="4">
    <source>
        <dbReference type="Google" id="ProtNLM"/>
    </source>
</evidence>
<evidence type="ECO:0000313" key="3">
    <source>
        <dbReference type="Proteomes" id="UP000030403"/>
    </source>
</evidence>
<accession>A0A0A5FT73</accession>
<reference evidence="2 3" key="1">
    <citation type="submission" date="2013-08" db="EMBL/GenBank/DDBJ databases">
        <authorList>
            <person name="Huang J."/>
            <person name="Wang G."/>
        </authorList>
    </citation>
    <scope>NUCLEOTIDE SEQUENCE [LARGE SCALE GENOMIC DNA]</scope>
    <source>
        <strain evidence="2 3">BH030004</strain>
    </source>
</reference>
<proteinExistence type="predicted"/>
<evidence type="ECO:0000313" key="2">
    <source>
        <dbReference type="EMBL" id="KGX83966.1"/>
    </source>
</evidence>
<gene>
    <name evidence="2" type="ORF">N783_20325</name>
</gene>
<organism evidence="2 3">
    <name type="scientific">Pontibacillus marinus BH030004 = DSM 16465</name>
    <dbReference type="NCBI Taxonomy" id="1385511"/>
    <lineage>
        <taxon>Bacteria</taxon>
        <taxon>Bacillati</taxon>
        <taxon>Bacillota</taxon>
        <taxon>Bacilli</taxon>
        <taxon>Bacillales</taxon>
        <taxon>Bacillaceae</taxon>
        <taxon>Pontibacillus</taxon>
    </lineage>
</organism>
<keyword evidence="3" id="KW-1185">Reference proteome</keyword>
<dbReference type="EMBL" id="AVPF01000073">
    <property type="protein sequence ID" value="KGX83966.1"/>
    <property type="molecule type" value="Genomic_DNA"/>
</dbReference>
<dbReference type="Proteomes" id="UP000030403">
    <property type="component" value="Unassembled WGS sequence"/>
</dbReference>
<dbReference type="RefSeq" id="WP_267879775.1">
    <property type="nucleotide sequence ID" value="NZ_AULJ01000068.1"/>
</dbReference>
<feature type="signal peptide" evidence="1">
    <location>
        <begin position="1"/>
        <end position="21"/>
    </location>
</feature>
<name>A0A0A5FT73_9BACI</name>
<keyword evidence="1" id="KW-0732">Signal</keyword>
<protein>
    <recommendedName>
        <fullName evidence="4">Phosphatase</fullName>
    </recommendedName>
</protein>
<sequence>MKKFVMATLALGVLAVTSLGATTSLTMDEPPEPTSIELTDI</sequence>